<feature type="compositionally biased region" description="Polar residues" evidence="4">
    <location>
        <begin position="83"/>
        <end position="99"/>
    </location>
</feature>
<evidence type="ECO:0000313" key="5">
    <source>
        <dbReference type="EMBL" id="BDR52275.1"/>
    </source>
</evidence>
<dbReference type="PANTHER" id="PTHR46652">
    <property type="entry name" value="LEUCINE-RICH REPEAT AND IQ DOMAIN-CONTAINING PROTEIN 1-RELATED"/>
    <property type="match status" value="1"/>
</dbReference>
<dbReference type="PROSITE" id="PS51450">
    <property type="entry name" value="LRR"/>
    <property type="match status" value="9"/>
</dbReference>
<dbReference type="Proteomes" id="UP001321766">
    <property type="component" value="Chromosome"/>
</dbReference>
<dbReference type="InterPro" id="IPR042229">
    <property type="entry name" value="Listeria/Bacterioides_rpt_sf"/>
</dbReference>
<comment type="subcellular location">
    <subcellularLocation>
        <location evidence="1">Cell envelope</location>
    </subcellularLocation>
</comment>
<dbReference type="Pfam" id="PF09479">
    <property type="entry name" value="Flg_new"/>
    <property type="match status" value="1"/>
</dbReference>
<dbReference type="EMBL" id="AP026798">
    <property type="protein sequence ID" value="BDR52275.1"/>
    <property type="molecule type" value="Genomic_DNA"/>
</dbReference>
<keyword evidence="2" id="KW-0433">Leucine-rich repeat</keyword>
<dbReference type="InterPro" id="IPR050836">
    <property type="entry name" value="SDS22/Internalin_LRR"/>
</dbReference>
<name>A0ABN6S7S9_9BIFI</name>
<feature type="region of interest" description="Disordered" evidence="4">
    <location>
        <begin position="30"/>
        <end position="104"/>
    </location>
</feature>
<dbReference type="InterPro" id="IPR003591">
    <property type="entry name" value="Leu-rich_rpt_typical-subtyp"/>
</dbReference>
<keyword evidence="6" id="KW-1185">Reference proteome</keyword>
<evidence type="ECO:0000256" key="4">
    <source>
        <dbReference type="SAM" id="MobiDB-lite"/>
    </source>
</evidence>
<protein>
    <submittedName>
        <fullName evidence="5">Uncharacterized protein</fullName>
    </submittedName>
</protein>
<gene>
    <name evidence="5" type="ORF">KIM372_01820</name>
</gene>
<evidence type="ECO:0000256" key="1">
    <source>
        <dbReference type="ARBA" id="ARBA00004196"/>
    </source>
</evidence>
<reference evidence="5 6" key="1">
    <citation type="journal article" date="2023" name="Microbiol. Spectr.">
        <title>Symbiosis of Carpenter Bees with Uncharacterized Lactic Acid Bacteria Showing NAD Auxotrophy.</title>
        <authorList>
            <person name="Kawasaki S."/>
            <person name="Ozawa K."/>
            <person name="Mori T."/>
            <person name="Yamamoto A."/>
            <person name="Ito M."/>
            <person name="Ohkuma M."/>
            <person name="Sakamoto M."/>
            <person name="Matsutani M."/>
        </authorList>
    </citation>
    <scope>NUCLEOTIDE SEQUENCE [LARGE SCALE GENOMIC DNA]</scope>
    <source>
        <strain evidence="5 6">Kim37-2</strain>
    </source>
</reference>
<organism evidence="5 6">
    <name type="scientific">Bombiscardovia nodaiensis</name>
    <dbReference type="NCBI Taxonomy" id="2932181"/>
    <lineage>
        <taxon>Bacteria</taxon>
        <taxon>Bacillati</taxon>
        <taxon>Actinomycetota</taxon>
        <taxon>Actinomycetes</taxon>
        <taxon>Bifidobacteriales</taxon>
        <taxon>Bifidobacteriaceae</taxon>
        <taxon>Bombiscardovia</taxon>
    </lineage>
</organism>
<accession>A0ABN6S7S9</accession>
<dbReference type="InterPro" id="IPR001611">
    <property type="entry name" value="Leu-rich_rpt"/>
</dbReference>
<dbReference type="SUPFAM" id="SSF52058">
    <property type="entry name" value="L domain-like"/>
    <property type="match status" value="1"/>
</dbReference>
<evidence type="ECO:0000256" key="2">
    <source>
        <dbReference type="ARBA" id="ARBA00022614"/>
    </source>
</evidence>
<dbReference type="Pfam" id="PF13855">
    <property type="entry name" value="LRR_8"/>
    <property type="match status" value="1"/>
</dbReference>
<dbReference type="SMART" id="SM00369">
    <property type="entry name" value="LRR_TYP"/>
    <property type="match status" value="6"/>
</dbReference>
<dbReference type="NCBIfam" id="TIGR02543">
    <property type="entry name" value="List_Bact_rpt"/>
    <property type="match status" value="1"/>
</dbReference>
<dbReference type="Gene3D" id="3.80.10.10">
    <property type="entry name" value="Ribonuclease Inhibitor"/>
    <property type="match status" value="5"/>
</dbReference>
<dbReference type="Pfam" id="PF12799">
    <property type="entry name" value="LRR_4"/>
    <property type="match status" value="2"/>
</dbReference>
<dbReference type="InterPro" id="IPR032675">
    <property type="entry name" value="LRR_dom_sf"/>
</dbReference>
<sequence>MSTLHTIGTAMLALSLTVLGGGHANLAAARSAQADPTSSSAQTAANSRTNSPKPIPQDPSTQPNNSVSTPPVEHEASPAPQPKAQNSVQSKTQPLSQPKLTPRGGSCTIDVSTIAQCLPDSNLASAVATSIGKAPSDTLTTAIINSTTKFGYYDEALKSKNIVSVEGLQYFTKLKNLSLDGNQITDLSPLTNMPELSILYASGNPIVSLGTLSNPNLTELALQDCTLMNVSSIAWSNLTKLQQLNLGSNQITDLSPLDPVHSLTGLSASGNQISNLGQLNDPNLINLDLHDNKITSISNVNWSRLTKLSTIKFGDNQTVTDFGSPGRFNQITDLSPLNPIHSLTSLDACCNPITNLGTLDDPNLIELYLRFNKLTSTSNVSWSTNTKIQILYLDDNQITDLSSLEPIHTLSRLHASNNLITNAGQLNNPNLDELFLANNELPSIASINWSASTRISRLDLCNNRITDLSPLDPIHSLYNLDASNNLITNAGQLNNPLLNALDLGTNAGTIFHDNWHYPQKNGIVGNKLTSIASVNWSALTGLQKLWINNNDITDLSPVTGLPTLYQLDATSNLISTLGQLNNPKLGGLYLGDGGSIFGPPVPSSRHRGNKLTSIASVNWSALTRLQALYLDNNQISDLSPLDQLHTLNTIRAENNLITNPGQLNDPSIVLIYLQNNKLTSSSLSSISWATFTNLQELRLDSNQITRLDTVNWTTIAPTLTTLNLRDNQITDVSSVNWNLFIRITNSGIFANGGCSISESAVCIRDQRVRLPDLPGYSPSPLTLGPATISHSPDTFATPWVESINGTQIESKPAGGSYTASDGTYTWAHSNPGDHTYAFKGTINLPNATKPSPFNGTISQRVPGFVVTFDPQGGTLHTSATVAISAAGPISEPAPPPTYEGKIFAGWYTSPTSPTRWNFSQDVTADMTLYARWAPIMTLPQAGAIPLQQWSGGGLLVASALATATYGRVKLSKRKHRPGRHAQNATASK</sequence>
<proteinExistence type="predicted"/>
<dbReference type="SMART" id="SM00364">
    <property type="entry name" value="LRR_BAC"/>
    <property type="match status" value="12"/>
</dbReference>
<dbReference type="SUPFAM" id="SSF52047">
    <property type="entry name" value="RNI-like"/>
    <property type="match status" value="1"/>
</dbReference>
<dbReference type="Gene3D" id="2.60.40.4270">
    <property type="entry name" value="Listeria-Bacteroides repeat domain"/>
    <property type="match status" value="1"/>
</dbReference>
<keyword evidence="3" id="KW-0677">Repeat</keyword>
<dbReference type="InterPro" id="IPR013378">
    <property type="entry name" value="InlB-like_B-rpt"/>
</dbReference>
<dbReference type="PANTHER" id="PTHR46652:SF3">
    <property type="entry name" value="LEUCINE-RICH REPEAT-CONTAINING PROTEIN 9"/>
    <property type="match status" value="1"/>
</dbReference>
<evidence type="ECO:0000313" key="6">
    <source>
        <dbReference type="Proteomes" id="UP001321766"/>
    </source>
</evidence>
<evidence type="ECO:0000256" key="3">
    <source>
        <dbReference type="ARBA" id="ARBA00022737"/>
    </source>
</evidence>
<dbReference type="InterPro" id="IPR025875">
    <property type="entry name" value="Leu-rich_rpt_4"/>
</dbReference>
<feature type="compositionally biased region" description="Polar residues" evidence="4">
    <location>
        <begin position="34"/>
        <end position="69"/>
    </location>
</feature>
<dbReference type="SMART" id="SM00365">
    <property type="entry name" value="LRR_SD22"/>
    <property type="match status" value="11"/>
</dbReference>